<feature type="domain" description="Elp3/MiaA/NifB-like radical SAM core" evidence="6">
    <location>
        <begin position="248"/>
        <end position="470"/>
    </location>
</feature>
<dbReference type="AlphaFoldDB" id="A0A0U1KV24"/>
<dbReference type="Proteomes" id="UP000049855">
    <property type="component" value="Unassembled WGS sequence"/>
</dbReference>
<evidence type="ECO:0000256" key="4">
    <source>
        <dbReference type="ARBA" id="ARBA00023004"/>
    </source>
</evidence>
<evidence type="ECO:0000256" key="3">
    <source>
        <dbReference type="ARBA" id="ARBA00022723"/>
    </source>
</evidence>
<evidence type="ECO:0000256" key="2">
    <source>
        <dbReference type="ARBA" id="ARBA00022691"/>
    </source>
</evidence>
<dbReference type="GO" id="GO:0051536">
    <property type="term" value="F:iron-sulfur cluster binding"/>
    <property type="evidence" value="ECO:0007669"/>
    <property type="project" value="UniProtKB-KW"/>
</dbReference>
<dbReference type="InterPro" id="IPR023404">
    <property type="entry name" value="rSAM_horseshoe"/>
</dbReference>
<evidence type="ECO:0000256" key="5">
    <source>
        <dbReference type="ARBA" id="ARBA00023014"/>
    </source>
</evidence>
<evidence type="ECO:0000313" key="7">
    <source>
        <dbReference type="EMBL" id="CQR70979.1"/>
    </source>
</evidence>
<dbReference type="Gene3D" id="3.80.30.20">
    <property type="entry name" value="tm_1862 like domain"/>
    <property type="match status" value="1"/>
</dbReference>
<proteinExistence type="predicted"/>
<dbReference type="InterPro" id="IPR058240">
    <property type="entry name" value="rSAM_sf"/>
</dbReference>
<dbReference type="GO" id="GO:0046872">
    <property type="term" value="F:metal ion binding"/>
    <property type="evidence" value="ECO:0007669"/>
    <property type="project" value="UniProtKB-KW"/>
</dbReference>
<dbReference type="PANTHER" id="PTHR43409">
    <property type="entry name" value="ANAEROBIC MAGNESIUM-PROTOPORPHYRIN IX MONOMETHYL ESTER CYCLASE-RELATED"/>
    <property type="match status" value="1"/>
</dbReference>
<dbReference type="InterPro" id="IPR051198">
    <property type="entry name" value="BchE-like"/>
</dbReference>
<dbReference type="GO" id="GO:0003824">
    <property type="term" value="F:catalytic activity"/>
    <property type="evidence" value="ECO:0007669"/>
    <property type="project" value="InterPro"/>
</dbReference>
<comment type="cofactor">
    <cofactor evidence="1">
        <name>[4Fe-4S] cluster</name>
        <dbReference type="ChEBI" id="CHEBI:49883"/>
    </cofactor>
</comment>
<dbReference type="SFLD" id="SFLDS00029">
    <property type="entry name" value="Radical_SAM"/>
    <property type="match status" value="1"/>
</dbReference>
<evidence type="ECO:0000259" key="6">
    <source>
        <dbReference type="SMART" id="SM00729"/>
    </source>
</evidence>
<organism evidence="7 8">
    <name type="scientific">Sporomusa ovata</name>
    <dbReference type="NCBI Taxonomy" id="2378"/>
    <lineage>
        <taxon>Bacteria</taxon>
        <taxon>Bacillati</taxon>
        <taxon>Bacillota</taxon>
        <taxon>Negativicutes</taxon>
        <taxon>Selenomonadales</taxon>
        <taxon>Sporomusaceae</taxon>
        <taxon>Sporomusa</taxon>
    </lineage>
</organism>
<dbReference type="InterPro" id="IPR007197">
    <property type="entry name" value="rSAM"/>
</dbReference>
<reference evidence="8" key="1">
    <citation type="submission" date="2015-03" db="EMBL/GenBank/DDBJ databases">
        <authorList>
            <person name="Nijsse Bart"/>
        </authorList>
    </citation>
    <scope>NUCLEOTIDE SEQUENCE [LARGE SCALE GENOMIC DNA]</scope>
</reference>
<dbReference type="InterPro" id="IPR006158">
    <property type="entry name" value="Cobalamin-bd"/>
</dbReference>
<dbReference type="SUPFAM" id="SSF102114">
    <property type="entry name" value="Radical SAM enzymes"/>
    <property type="match status" value="1"/>
</dbReference>
<gene>
    <name evidence="7" type="ORF">SpAn4DRAFT_1957</name>
</gene>
<dbReference type="RefSeq" id="WP_021169688.1">
    <property type="nucleotide sequence ID" value="NZ_CTRP01000003.1"/>
</dbReference>
<accession>A0A0U1KV24</accession>
<dbReference type="SFLD" id="SFLDG01082">
    <property type="entry name" value="B12-binding_domain_containing"/>
    <property type="match status" value="1"/>
</dbReference>
<evidence type="ECO:0000313" key="8">
    <source>
        <dbReference type="Proteomes" id="UP000049855"/>
    </source>
</evidence>
<dbReference type="Gene3D" id="3.40.50.280">
    <property type="entry name" value="Cobalamin-binding domain"/>
    <property type="match status" value="1"/>
</dbReference>
<dbReference type="InterPro" id="IPR006638">
    <property type="entry name" value="Elp3/MiaA/NifB-like_rSAM"/>
</dbReference>
<name>A0A0U1KV24_9FIRM</name>
<keyword evidence="4" id="KW-0408">Iron</keyword>
<dbReference type="Pfam" id="PF02310">
    <property type="entry name" value="B12-binding"/>
    <property type="match status" value="1"/>
</dbReference>
<keyword evidence="3" id="KW-0479">Metal-binding</keyword>
<dbReference type="EMBL" id="CTRP01000003">
    <property type="protein sequence ID" value="CQR70979.1"/>
    <property type="molecule type" value="Genomic_DNA"/>
</dbReference>
<sequence>MNSTLEILLVNSYAPRQRVVSDTALENSLAILRTYLEAKGILAEVIDDQRITSLEKRIPARCVRLLRAIVKLQLKTYQNKLLGRGLLLAAWPLHAYTLHCRHEYMQARIEQIVKEIKSKNIPLLGLKLWYGDAFKWSCELATAVKNHCPETIIIVGGPQVKVYGDFVLRESCFDLAIMGPGEEILAKLVNLRRQSHTRSTFLDQVQKTFGGTLLKTGGFAGDKEELVQSLASQTIPDYRDADLEDKIHFHTIVDGVGCSWNSCNFCSHTRCTVPFTPRPVADIITEMETMLRRGIAFFRFSSSETTVEHGRNIAEAILARGLTIRYSMFIRAGKPSQEMLTAYRLMIQAGLRAVFMGGETGHDDVNQLVMNKGVTKQDIVGTIATIRLASDAAGLPCRIGLSLIYPCPLPPGVELNDVYNANVDLIDATLPDTVIVNPPGPFPETSWYCNPEKYGFTFSEGAAAFAQNFMRYEYSIYKPAELWKNMGFTLNTMEGKTLLNETGKLRAYAASLGIPTDISDEYLMMTEAIGLSSKTDLLLFKQRTLIDIMSGSTDYTRKIAAAINKASRQIAATNTL</sequence>
<keyword evidence="5" id="KW-0411">Iron-sulfur</keyword>
<protein>
    <submittedName>
        <fullName evidence="7">Radical SAM domain protein</fullName>
    </submittedName>
</protein>
<dbReference type="Pfam" id="PF04055">
    <property type="entry name" value="Radical_SAM"/>
    <property type="match status" value="1"/>
</dbReference>
<keyword evidence="2" id="KW-0949">S-adenosyl-L-methionine</keyword>
<keyword evidence="8" id="KW-1185">Reference proteome</keyword>
<dbReference type="SMART" id="SM00729">
    <property type="entry name" value="Elp3"/>
    <property type="match status" value="1"/>
</dbReference>
<dbReference type="GO" id="GO:0031419">
    <property type="term" value="F:cobalamin binding"/>
    <property type="evidence" value="ECO:0007669"/>
    <property type="project" value="InterPro"/>
</dbReference>
<evidence type="ECO:0000256" key="1">
    <source>
        <dbReference type="ARBA" id="ARBA00001966"/>
    </source>
</evidence>